<dbReference type="InterPro" id="IPR045063">
    <property type="entry name" value="Dynamin_N"/>
</dbReference>
<gene>
    <name evidence="5" type="ORF">B0H64DRAFT_324633</name>
</gene>
<dbReference type="GO" id="GO:0005525">
    <property type="term" value="F:GTP binding"/>
    <property type="evidence" value="ECO:0007669"/>
    <property type="project" value="InterPro"/>
</dbReference>
<comment type="caution">
    <text evidence="5">The sequence shown here is derived from an EMBL/GenBank/DDBJ whole genome shotgun (WGS) entry which is preliminary data.</text>
</comment>
<dbReference type="GO" id="GO:0016559">
    <property type="term" value="P:peroxisome fission"/>
    <property type="evidence" value="ECO:0007669"/>
    <property type="project" value="TreeGrafter"/>
</dbReference>
<dbReference type="InterPro" id="IPR027417">
    <property type="entry name" value="P-loop_NTPase"/>
</dbReference>
<dbReference type="GO" id="GO:0003924">
    <property type="term" value="F:GTPase activity"/>
    <property type="evidence" value="ECO:0007669"/>
    <property type="project" value="InterPro"/>
</dbReference>
<dbReference type="InterPro" id="IPR020850">
    <property type="entry name" value="GED_dom"/>
</dbReference>
<dbReference type="SMART" id="SM00053">
    <property type="entry name" value="DYNc"/>
    <property type="match status" value="1"/>
</dbReference>
<dbReference type="PANTHER" id="PTHR11566:SF215">
    <property type="entry name" value="DYNAMIN GTPASE"/>
    <property type="match status" value="1"/>
</dbReference>
<feature type="domain" description="GED" evidence="3">
    <location>
        <begin position="622"/>
        <end position="710"/>
    </location>
</feature>
<evidence type="ECO:0000313" key="6">
    <source>
        <dbReference type="Proteomes" id="UP001278766"/>
    </source>
</evidence>
<dbReference type="CDD" id="cd08771">
    <property type="entry name" value="DLP_1"/>
    <property type="match status" value="1"/>
</dbReference>
<keyword evidence="1" id="KW-0547">Nucleotide-binding</keyword>
<dbReference type="GO" id="GO:0005739">
    <property type="term" value="C:mitochondrion"/>
    <property type="evidence" value="ECO:0007669"/>
    <property type="project" value="TreeGrafter"/>
</dbReference>
<evidence type="ECO:0000259" key="4">
    <source>
        <dbReference type="PROSITE" id="PS51718"/>
    </source>
</evidence>
<keyword evidence="2" id="KW-0342">GTP-binding</keyword>
<accession>A0AAE0HCL0</accession>
<dbReference type="GO" id="GO:0016020">
    <property type="term" value="C:membrane"/>
    <property type="evidence" value="ECO:0007669"/>
    <property type="project" value="TreeGrafter"/>
</dbReference>
<evidence type="ECO:0000256" key="1">
    <source>
        <dbReference type="ARBA" id="ARBA00022741"/>
    </source>
</evidence>
<dbReference type="PROSITE" id="PS51718">
    <property type="entry name" value="G_DYNAMIN_2"/>
    <property type="match status" value="1"/>
</dbReference>
<dbReference type="GO" id="GO:0006897">
    <property type="term" value="P:endocytosis"/>
    <property type="evidence" value="ECO:0007669"/>
    <property type="project" value="TreeGrafter"/>
</dbReference>
<protein>
    <submittedName>
        <fullName evidence="5">P-loop containing nucleoside triphosphate hydrolase protein</fullName>
    </submittedName>
</protein>
<dbReference type="InterPro" id="IPR030381">
    <property type="entry name" value="G_DYNAMIN_dom"/>
</dbReference>
<name>A0AAE0HCL0_9PEZI</name>
<dbReference type="GeneID" id="87837610"/>
<dbReference type="InterPro" id="IPR022812">
    <property type="entry name" value="Dynamin"/>
</dbReference>
<dbReference type="EMBL" id="JAUEPN010000005">
    <property type="protein sequence ID" value="KAK3294040.1"/>
    <property type="molecule type" value="Genomic_DNA"/>
</dbReference>
<dbReference type="GO" id="GO:0008017">
    <property type="term" value="F:microtubule binding"/>
    <property type="evidence" value="ECO:0007669"/>
    <property type="project" value="TreeGrafter"/>
</dbReference>
<dbReference type="InterPro" id="IPR001401">
    <property type="entry name" value="Dynamin_GTPase"/>
</dbReference>
<dbReference type="InterPro" id="IPR000375">
    <property type="entry name" value="Dynamin_stalk"/>
</dbReference>
<dbReference type="SUPFAM" id="SSF52540">
    <property type="entry name" value="P-loop containing nucleoside triphosphate hydrolases"/>
    <property type="match status" value="1"/>
</dbReference>
<evidence type="ECO:0000256" key="2">
    <source>
        <dbReference type="ARBA" id="ARBA00023134"/>
    </source>
</evidence>
<organism evidence="5 6">
    <name type="scientific">Chaetomium fimeti</name>
    <dbReference type="NCBI Taxonomy" id="1854472"/>
    <lineage>
        <taxon>Eukaryota</taxon>
        <taxon>Fungi</taxon>
        <taxon>Dikarya</taxon>
        <taxon>Ascomycota</taxon>
        <taxon>Pezizomycotina</taxon>
        <taxon>Sordariomycetes</taxon>
        <taxon>Sordariomycetidae</taxon>
        <taxon>Sordariales</taxon>
        <taxon>Chaetomiaceae</taxon>
        <taxon>Chaetomium</taxon>
    </lineage>
</organism>
<dbReference type="Pfam" id="PF00350">
    <property type="entry name" value="Dynamin_N"/>
    <property type="match status" value="1"/>
</dbReference>
<sequence length="710" mass="79492">MGKIKTEPIDGLGNHIYLEKQDKLREIGVDIPTSQIVVVGSQSSGKSSLLESITGFSFPRGQGLCTRYATQITLRRNPVASTVISIIPHSDSDQDRKDVLRAFRNELSDFDGKTLARVIKKANKVMGIRSGATEDDTALPMFSDDILKIEISGPEKPHLTVIDVPGLFQVTDEGITTDADRTKVENMVRRYMENERTIVLAVLSCLSDRATEGVLQFAKTADPEGVRTVGVLTKADLVTEQAVVQTLLQLVKGNTLKLGYFIVRNRGADEDTLSIADCQMKEKEKFAEPLWAELTKLGRTGVQALRAELQGLLMELARRELPKQRAEVEQRLSDCHKKRESMGPPRDGPASQRECLVKLAARFERIVRDALDGRYDGNPIFSAKPELKLATKIMNLNEGFTDLVWKKGHTWEFMTESRKDGVDTLLEYEKTSDAVLASTASIPELQQVICDNTPCTAPLNEAIMDQIEKYYKESRGPELGTFGGALLALTFRAQTSKWRAIVMTHVETVIVVAHHFIKTVLLETIADERIREELWGLVLLERLQAAYSRAKVHAQFLLDIEVHGRPRTYNHYFSDNVLKSKAERLTQAFIGKSDDRGSDYFGIYKSTIGQMVADKSNSDQTKEDVHDILESYYKVSRKRFVDVICQQAIDHFLLDGNGSPLKVLNPELVSNMSDTQLDMIAGEDGNTKRERERLNLEIQGLEAAMQVMKG</sequence>
<dbReference type="PROSITE" id="PS51388">
    <property type="entry name" value="GED"/>
    <property type="match status" value="1"/>
</dbReference>
<dbReference type="GO" id="GO:0048312">
    <property type="term" value="P:intracellular distribution of mitochondria"/>
    <property type="evidence" value="ECO:0007669"/>
    <property type="project" value="TreeGrafter"/>
</dbReference>
<dbReference type="FunFam" id="3.40.50.300:FF:001425">
    <property type="entry name" value="Dynamin GTPase, putative"/>
    <property type="match status" value="1"/>
</dbReference>
<dbReference type="PRINTS" id="PR00195">
    <property type="entry name" value="DYNAMIN"/>
</dbReference>
<proteinExistence type="predicted"/>
<dbReference type="AlphaFoldDB" id="A0AAE0HCL0"/>
<evidence type="ECO:0000313" key="5">
    <source>
        <dbReference type="EMBL" id="KAK3294040.1"/>
    </source>
</evidence>
<reference evidence="5" key="2">
    <citation type="submission" date="2023-06" db="EMBL/GenBank/DDBJ databases">
        <authorList>
            <consortium name="Lawrence Berkeley National Laboratory"/>
            <person name="Haridas S."/>
            <person name="Hensen N."/>
            <person name="Bonometti L."/>
            <person name="Westerberg I."/>
            <person name="Brannstrom I.O."/>
            <person name="Guillou S."/>
            <person name="Cros-Aarteil S."/>
            <person name="Calhoun S."/>
            <person name="Kuo A."/>
            <person name="Mondo S."/>
            <person name="Pangilinan J."/>
            <person name="Riley R."/>
            <person name="Labutti K."/>
            <person name="Andreopoulos B."/>
            <person name="Lipzen A."/>
            <person name="Chen C."/>
            <person name="Yanf M."/>
            <person name="Daum C."/>
            <person name="Ng V."/>
            <person name="Clum A."/>
            <person name="Steindorff A."/>
            <person name="Ohm R."/>
            <person name="Martin F."/>
            <person name="Silar P."/>
            <person name="Natvig D."/>
            <person name="Lalanne C."/>
            <person name="Gautier V."/>
            <person name="Ament-Velasquez S.L."/>
            <person name="Kruys A."/>
            <person name="Hutchinson M.I."/>
            <person name="Powell A.J."/>
            <person name="Barry K."/>
            <person name="Miller A.N."/>
            <person name="Grigoriev I.V."/>
            <person name="Debuchy R."/>
            <person name="Gladieux P."/>
            <person name="Thoren M.H."/>
            <person name="Johannesson H."/>
        </authorList>
    </citation>
    <scope>NUCLEOTIDE SEQUENCE</scope>
    <source>
        <strain evidence="5">CBS 168.71</strain>
    </source>
</reference>
<reference evidence="5" key="1">
    <citation type="journal article" date="2023" name="Mol. Phylogenet. Evol.">
        <title>Genome-scale phylogeny and comparative genomics of the fungal order Sordariales.</title>
        <authorList>
            <person name="Hensen N."/>
            <person name="Bonometti L."/>
            <person name="Westerberg I."/>
            <person name="Brannstrom I.O."/>
            <person name="Guillou S."/>
            <person name="Cros-Aarteil S."/>
            <person name="Calhoun S."/>
            <person name="Haridas S."/>
            <person name="Kuo A."/>
            <person name="Mondo S."/>
            <person name="Pangilinan J."/>
            <person name="Riley R."/>
            <person name="LaButti K."/>
            <person name="Andreopoulos B."/>
            <person name="Lipzen A."/>
            <person name="Chen C."/>
            <person name="Yan M."/>
            <person name="Daum C."/>
            <person name="Ng V."/>
            <person name="Clum A."/>
            <person name="Steindorff A."/>
            <person name="Ohm R.A."/>
            <person name="Martin F."/>
            <person name="Silar P."/>
            <person name="Natvig D.O."/>
            <person name="Lalanne C."/>
            <person name="Gautier V."/>
            <person name="Ament-Velasquez S.L."/>
            <person name="Kruys A."/>
            <person name="Hutchinson M.I."/>
            <person name="Powell A.J."/>
            <person name="Barry K."/>
            <person name="Miller A.N."/>
            <person name="Grigoriev I.V."/>
            <person name="Debuchy R."/>
            <person name="Gladieux P."/>
            <person name="Hiltunen Thoren M."/>
            <person name="Johannesson H."/>
        </authorList>
    </citation>
    <scope>NUCLEOTIDE SEQUENCE</scope>
    <source>
        <strain evidence="5">CBS 168.71</strain>
    </source>
</reference>
<dbReference type="RefSeq" id="XP_062657554.1">
    <property type="nucleotide sequence ID" value="XM_062800662.1"/>
</dbReference>
<dbReference type="GO" id="GO:0000266">
    <property type="term" value="P:mitochondrial fission"/>
    <property type="evidence" value="ECO:0007669"/>
    <property type="project" value="TreeGrafter"/>
</dbReference>
<dbReference type="Pfam" id="PF01031">
    <property type="entry name" value="Dynamin_M"/>
    <property type="match status" value="1"/>
</dbReference>
<dbReference type="GO" id="GO:0005874">
    <property type="term" value="C:microtubule"/>
    <property type="evidence" value="ECO:0007669"/>
    <property type="project" value="TreeGrafter"/>
</dbReference>
<keyword evidence="6" id="KW-1185">Reference proteome</keyword>
<dbReference type="Gene3D" id="3.40.50.300">
    <property type="entry name" value="P-loop containing nucleotide triphosphate hydrolases"/>
    <property type="match status" value="1"/>
</dbReference>
<keyword evidence="5" id="KW-0378">Hydrolase</keyword>
<dbReference type="PANTHER" id="PTHR11566">
    <property type="entry name" value="DYNAMIN"/>
    <property type="match status" value="1"/>
</dbReference>
<dbReference type="Proteomes" id="UP001278766">
    <property type="component" value="Unassembled WGS sequence"/>
</dbReference>
<dbReference type="Gene3D" id="1.20.120.1240">
    <property type="entry name" value="Dynamin, middle domain"/>
    <property type="match status" value="1"/>
</dbReference>
<feature type="domain" description="Dynamin-type G" evidence="4">
    <location>
        <begin position="30"/>
        <end position="322"/>
    </location>
</feature>
<evidence type="ECO:0000259" key="3">
    <source>
        <dbReference type="PROSITE" id="PS51388"/>
    </source>
</evidence>